<dbReference type="InterPro" id="IPR000792">
    <property type="entry name" value="Tscrpt_reg_LuxR_C"/>
</dbReference>
<dbReference type="InterPro" id="IPR058245">
    <property type="entry name" value="NreC/VraR/RcsB-like_REC"/>
</dbReference>
<keyword evidence="2" id="KW-0805">Transcription regulation</keyword>
<dbReference type="PANTHER" id="PTHR43214">
    <property type="entry name" value="TWO-COMPONENT RESPONSE REGULATOR"/>
    <property type="match status" value="1"/>
</dbReference>
<dbReference type="SUPFAM" id="SSF46894">
    <property type="entry name" value="C-terminal effector domain of the bipartite response regulators"/>
    <property type="match status" value="1"/>
</dbReference>
<dbReference type="GO" id="GO:0003677">
    <property type="term" value="F:DNA binding"/>
    <property type="evidence" value="ECO:0007669"/>
    <property type="project" value="UniProtKB-KW"/>
</dbReference>
<keyword evidence="4" id="KW-0804">Transcription</keyword>
<dbReference type="RefSeq" id="WP_121917656.1">
    <property type="nucleotide sequence ID" value="NZ_REFV01000009.1"/>
</dbReference>
<evidence type="ECO:0000313" key="9">
    <source>
        <dbReference type="Proteomes" id="UP000281985"/>
    </source>
</evidence>
<accession>A0A3M0G8V0</accession>
<reference evidence="8 9" key="1">
    <citation type="submission" date="2018-10" db="EMBL/GenBank/DDBJ databases">
        <title>Dokdonia luteus sp. nov., isolated from sea water.</title>
        <authorList>
            <person name="Zhou L.Y."/>
            <person name="Du Z.J."/>
        </authorList>
    </citation>
    <scope>NUCLEOTIDE SEQUENCE [LARGE SCALE GENOMIC DNA]</scope>
    <source>
        <strain evidence="8 9">SH27</strain>
    </source>
</reference>
<evidence type="ECO:0000313" key="8">
    <source>
        <dbReference type="EMBL" id="RMB58053.1"/>
    </source>
</evidence>
<proteinExistence type="predicted"/>
<dbReference type="Proteomes" id="UP000281985">
    <property type="component" value="Unassembled WGS sequence"/>
</dbReference>
<dbReference type="SUPFAM" id="SSF52172">
    <property type="entry name" value="CheY-like"/>
    <property type="match status" value="1"/>
</dbReference>
<evidence type="ECO:0000259" key="7">
    <source>
        <dbReference type="PROSITE" id="PS50110"/>
    </source>
</evidence>
<dbReference type="SMART" id="SM00421">
    <property type="entry name" value="HTH_LUXR"/>
    <property type="match status" value="1"/>
</dbReference>
<evidence type="ECO:0000259" key="6">
    <source>
        <dbReference type="PROSITE" id="PS50043"/>
    </source>
</evidence>
<feature type="domain" description="HTH luxR-type" evidence="6">
    <location>
        <begin position="144"/>
        <end position="210"/>
    </location>
</feature>
<dbReference type="PRINTS" id="PR00038">
    <property type="entry name" value="HTHLUXR"/>
</dbReference>
<gene>
    <name evidence="8" type="ORF">EAX61_10570</name>
</gene>
<dbReference type="CDD" id="cd17535">
    <property type="entry name" value="REC_NarL-like"/>
    <property type="match status" value="1"/>
</dbReference>
<dbReference type="EMBL" id="REFV01000009">
    <property type="protein sequence ID" value="RMB58053.1"/>
    <property type="molecule type" value="Genomic_DNA"/>
</dbReference>
<keyword evidence="3 8" id="KW-0238">DNA-binding</keyword>
<dbReference type="PROSITE" id="PS50110">
    <property type="entry name" value="RESPONSE_REGULATORY"/>
    <property type="match status" value="1"/>
</dbReference>
<dbReference type="CDD" id="cd06170">
    <property type="entry name" value="LuxR_C_like"/>
    <property type="match status" value="1"/>
</dbReference>
<keyword evidence="1 5" id="KW-0597">Phosphoprotein</keyword>
<feature type="modified residue" description="4-aspartylphosphate" evidence="5">
    <location>
        <position position="58"/>
    </location>
</feature>
<evidence type="ECO:0000256" key="2">
    <source>
        <dbReference type="ARBA" id="ARBA00023015"/>
    </source>
</evidence>
<protein>
    <submittedName>
        <fullName evidence="8">DNA-binding response regulator</fullName>
    </submittedName>
</protein>
<dbReference type="OrthoDB" id="9795108at2"/>
<organism evidence="8 9">
    <name type="scientific">Dokdonia sinensis</name>
    <dbReference type="NCBI Taxonomy" id="2479847"/>
    <lineage>
        <taxon>Bacteria</taxon>
        <taxon>Pseudomonadati</taxon>
        <taxon>Bacteroidota</taxon>
        <taxon>Flavobacteriia</taxon>
        <taxon>Flavobacteriales</taxon>
        <taxon>Flavobacteriaceae</taxon>
        <taxon>Dokdonia</taxon>
    </lineage>
</organism>
<dbReference type="InterPro" id="IPR001789">
    <property type="entry name" value="Sig_transdc_resp-reg_receiver"/>
</dbReference>
<evidence type="ECO:0000256" key="4">
    <source>
        <dbReference type="ARBA" id="ARBA00023163"/>
    </source>
</evidence>
<evidence type="ECO:0000256" key="3">
    <source>
        <dbReference type="ARBA" id="ARBA00023125"/>
    </source>
</evidence>
<feature type="domain" description="Response regulatory" evidence="7">
    <location>
        <begin position="8"/>
        <end position="123"/>
    </location>
</feature>
<dbReference type="PROSITE" id="PS50043">
    <property type="entry name" value="HTH_LUXR_2"/>
    <property type="match status" value="1"/>
</dbReference>
<dbReference type="InterPro" id="IPR039420">
    <property type="entry name" value="WalR-like"/>
</dbReference>
<evidence type="ECO:0000256" key="5">
    <source>
        <dbReference type="PROSITE-ProRule" id="PRU00169"/>
    </source>
</evidence>
<dbReference type="GO" id="GO:0000160">
    <property type="term" value="P:phosphorelay signal transduction system"/>
    <property type="evidence" value="ECO:0007669"/>
    <property type="project" value="InterPro"/>
</dbReference>
<dbReference type="AlphaFoldDB" id="A0A3M0G8V0"/>
<sequence length="216" mass="24098">MIEATEVSILIADDHPLLLQGLERELINSGYIVVAVARDGTQALNALRLHRPHVSLLDIDMPGMTGFEVVAQAVKEGIGTKHIVLSFHKEIDYVSQAKILNIKGYLLKEDSFSEIEKCIQAVLEGNTYFSPSFDKEVLSDATGEFKKLQLLTPSERTIIKLIAQEKSNLQIAEELFVSVRTVEKHRSNIILKMELKGNTNTLTNWALTNKQAISNI</sequence>
<name>A0A3M0G8V0_9FLAO</name>
<keyword evidence="9" id="KW-1185">Reference proteome</keyword>
<dbReference type="InterPro" id="IPR011006">
    <property type="entry name" value="CheY-like_superfamily"/>
</dbReference>
<dbReference type="Pfam" id="PF00196">
    <property type="entry name" value="GerE"/>
    <property type="match status" value="1"/>
</dbReference>
<dbReference type="Pfam" id="PF00072">
    <property type="entry name" value="Response_reg"/>
    <property type="match status" value="1"/>
</dbReference>
<comment type="caution">
    <text evidence="8">The sequence shown here is derived from an EMBL/GenBank/DDBJ whole genome shotgun (WGS) entry which is preliminary data.</text>
</comment>
<dbReference type="Gene3D" id="3.40.50.2300">
    <property type="match status" value="1"/>
</dbReference>
<dbReference type="GO" id="GO:0006355">
    <property type="term" value="P:regulation of DNA-templated transcription"/>
    <property type="evidence" value="ECO:0007669"/>
    <property type="project" value="InterPro"/>
</dbReference>
<dbReference type="SMART" id="SM00448">
    <property type="entry name" value="REC"/>
    <property type="match status" value="1"/>
</dbReference>
<evidence type="ECO:0000256" key="1">
    <source>
        <dbReference type="ARBA" id="ARBA00022553"/>
    </source>
</evidence>
<dbReference type="InterPro" id="IPR016032">
    <property type="entry name" value="Sig_transdc_resp-reg_C-effctor"/>
</dbReference>
<dbReference type="PANTHER" id="PTHR43214:SF41">
    <property type="entry name" value="NITRATE_NITRITE RESPONSE REGULATOR PROTEIN NARP"/>
    <property type="match status" value="1"/>
</dbReference>